<feature type="transmembrane region" description="Helical" evidence="13">
    <location>
        <begin position="425"/>
        <end position="447"/>
    </location>
</feature>
<name>A0A1I3GX42_9RHOB</name>
<keyword evidence="6 13" id="KW-0349">Heme</keyword>
<feature type="transmembrane region" description="Helical" evidence="13">
    <location>
        <begin position="55"/>
        <end position="73"/>
    </location>
</feature>
<evidence type="ECO:0000256" key="13">
    <source>
        <dbReference type="PIRNR" id="PIRNR006446"/>
    </source>
</evidence>
<protein>
    <submittedName>
        <fullName evidence="14">Cytochrome bd-I ubiquinol oxidase subunit 1 apoprotein</fullName>
    </submittedName>
</protein>
<feature type="transmembrane region" description="Helical" evidence="13">
    <location>
        <begin position="20"/>
        <end position="43"/>
    </location>
</feature>
<evidence type="ECO:0000256" key="12">
    <source>
        <dbReference type="ARBA" id="ARBA00023136"/>
    </source>
</evidence>
<dbReference type="Proteomes" id="UP000199377">
    <property type="component" value="Unassembled WGS sequence"/>
</dbReference>
<dbReference type="InterPro" id="IPR002585">
    <property type="entry name" value="Cyt-d_ubiquinol_oxidase_su_1"/>
</dbReference>
<proteinExistence type="inferred from homology"/>
<dbReference type="GO" id="GO:0009055">
    <property type="term" value="F:electron transfer activity"/>
    <property type="evidence" value="ECO:0007669"/>
    <property type="project" value="UniProtKB-UniRule"/>
</dbReference>
<sequence>MELDVVDLSRLQFALTALYHFLFVPLTLGLSVLIAIMETVYVMTRRPIWRQMTKFWGTLFGINFVLGVATGITMEFQFGMNWSYYSHYVGDVFGAPLAIEGLMAFFLEATFVGLFFFGWDKLTPRVHLLVTWLVAFGSNFSALWILIANGWMQNPVGAEFNPMTMRMEMTSFYEVLFNEVAQAKFVHTVSAGYVCASVFVLGVSCWYLLKGRHEQLARRSITVACSFGLAASLSVVVLGDESGYNASHSQKMKMAAIEAMWETEPAPASFTLFGLPDQADRETHYAVHIPYVMGLIGTRSLTTEIPGIKQLVGEAQTRIHSGIVAYDNLMTIREMRDEAPAEALISFKDHGPDLGFAFLLKRYVDDPREASEEQILQAAWDTAPTVFPIFWTFRIMVALGFLFIGVMALFFFLNSFGKGRYPRWALRLAVVIIPTPWIAAECGWIVAEYGRQPWTVDGVLPTALSVSHLSVTDLLITLAGFVAFYTVLFVIEIALMLKYIRLGPHQDVEETEEWIRRRKALLQGPGAAPGPDAVQPAE</sequence>
<evidence type="ECO:0000256" key="3">
    <source>
        <dbReference type="ARBA" id="ARBA00022448"/>
    </source>
</evidence>
<accession>A0A1I3GX42</accession>
<dbReference type="GO" id="GO:0005886">
    <property type="term" value="C:plasma membrane"/>
    <property type="evidence" value="ECO:0007669"/>
    <property type="project" value="UniProtKB-SubCell"/>
</dbReference>
<evidence type="ECO:0000256" key="5">
    <source>
        <dbReference type="ARBA" id="ARBA00022519"/>
    </source>
</evidence>
<dbReference type="STRING" id="1114924.SAMN05216258_105384"/>
<feature type="transmembrane region" description="Helical" evidence="13">
    <location>
        <begin position="93"/>
        <end position="117"/>
    </location>
</feature>
<dbReference type="RefSeq" id="WP_092860197.1">
    <property type="nucleotide sequence ID" value="NZ_FOQH01000005.1"/>
</dbReference>
<keyword evidence="12 13" id="KW-0472">Membrane</keyword>
<keyword evidence="3 13" id="KW-0813">Transport</keyword>
<keyword evidence="4 13" id="KW-1003">Cell membrane</keyword>
<dbReference type="Pfam" id="PF01654">
    <property type="entry name" value="Cyt_bd_oxida_I"/>
    <property type="match status" value="1"/>
</dbReference>
<gene>
    <name evidence="14" type="ORF">SAMN05216258_105384</name>
</gene>
<comment type="subcellular location">
    <subcellularLocation>
        <location evidence="1">Cell inner membrane</location>
        <topology evidence="1">Multi-pass membrane protein</topology>
    </subcellularLocation>
</comment>
<dbReference type="PANTHER" id="PTHR30365:SF0">
    <property type="entry name" value="CYTOCHROME BD-I UBIQUINOL OXIDASE SUBUNIT 1"/>
    <property type="match status" value="1"/>
</dbReference>
<feature type="transmembrane region" description="Helical" evidence="13">
    <location>
        <begin position="129"/>
        <end position="152"/>
    </location>
</feature>
<dbReference type="PANTHER" id="PTHR30365">
    <property type="entry name" value="CYTOCHROME D UBIQUINOL OXIDASE"/>
    <property type="match status" value="1"/>
</dbReference>
<evidence type="ECO:0000256" key="8">
    <source>
        <dbReference type="ARBA" id="ARBA00022723"/>
    </source>
</evidence>
<evidence type="ECO:0000256" key="1">
    <source>
        <dbReference type="ARBA" id="ARBA00004429"/>
    </source>
</evidence>
<keyword evidence="10 13" id="KW-1133">Transmembrane helix</keyword>
<keyword evidence="5" id="KW-0997">Cell inner membrane</keyword>
<dbReference type="EMBL" id="FOQH01000005">
    <property type="protein sequence ID" value="SFI27979.1"/>
    <property type="molecule type" value="Genomic_DNA"/>
</dbReference>
<dbReference type="GO" id="GO:0020037">
    <property type="term" value="F:heme binding"/>
    <property type="evidence" value="ECO:0007669"/>
    <property type="project" value="TreeGrafter"/>
</dbReference>
<keyword evidence="11 13" id="KW-0408">Iron</keyword>
<evidence type="ECO:0000256" key="7">
    <source>
        <dbReference type="ARBA" id="ARBA00022692"/>
    </source>
</evidence>
<dbReference type="OrthoDB" id="9807042at2"/>
<evidence type="ECO:0000256" key="10">
    <source>
        <dbReference type="ARBA" id="ARBA00022989"/>
    </source>
</evidence>
<evidence type="ECO:0000256" key="4">
    <source>
        <dbReference type="ARBA" id="ARBA00022475"/>
    </source>
</evidence>
<organism evidence="14 15">
    <name type="scientific">Albimonas pacifica</name>
    <dbReference type="NCBI Taxonomy" id="1114924"/>
    <lineage>
        <taxon>Bacteria</taxon>
        <taxon>Pseudomonadati</taxon>
        <taxon>Pseudomonadota</taxon>
        <taxon>Alphaproteobacteria</taxon>
        <taxon>Rhodobacterales</taxon>
        <taxon>Paracoccaceae</taxon>
        <taxon>Albimonas</taxon>
    </lineage>
</organism>
<comment type="similarity">
    <text evidence="2 13">Belongs to the cytochrome ubiquinol oxidase subunit 1 family.</text>
</comment>
<dbReference type="GO" id="GO:0046872">
    <property type="term" value="F:metal ion binding"/>
    <property type="evidence" value="ECO:0007669"/>
    <property type="project" value="UniProtKB-UniRule"/>
</dbReference>
<reference evidence="14 15" key="1">
    <citation type="submission" date="2016-10" db="EMBL/GenBank/DDBJ databases">
        <authorList>
            <person name="de Groot N.N."/>
        </authorList>
    </citation>
    <scope>NUCLEOTIDE SEQUENCE [LARGE SCALE GENOMIC DNA]</scope>
    <source>
        <strain evidence="14 15">CGMCC 1.11030</strain>
    </source>
</reference>
<feature type="transmembrane region" description="Helical" evidence="13">
    <location>
        <begin position="221"/>
        <end position="239"/>
    </location>
</feature>
<dbReference type="GO" id="GO:0016682">
    <property type="term" value="F:oxidoreductase activity, acting on diphenols and related substances as donors, oxygen as acceptor"/>
    <property type="evidence" value="ECO:0007669"/>
    <property type="project" value="TreeGrafter"/>
</dbReference>
<feature type="transmembrane region" description="Helical" evidence="13">
    <location>
        <begin position="389"/>
        <end position="413"/>
    </location>
</feature>
<evidence type="ECO:0000313" key="14">
    <source>
        <dbReference type="EMBL" id="SFI27979.1"/>
    </source>
</evidence>
<evidence type="ECO:0000256" key="6">
    <source>
        <dbReference type="ARBA" id="ARBA00022617"/>
    </source>
</evidence>
<dbReference type="PIRSF" id="PIRSF006446">
    <property type="entry name" value="Cyt_quinol_oxidase_1"/>
    <property type="match status" value="1"/>
</dbReference>
<keyword evidence="15" id="KW-1185">Reference proteome</keyword>
<evidence type="ECO:0000256" key="9">
    <source>
        <dbReference type="ARBA" id="ARBA00022982"/>
    </source>
</evidence>
<keyword evidence="9 13" id="KW-0249">Electron transport</keyword>
<dbReference type="GO" id="GO:0070069">
    <property type="term" value="C:cytochrome complex"/>
    <property type="evidence" value="ECO:0007669"/>
    <property type="project" value="UniProtKB-UniRule"/>
</dbReference>
<evidence type="ECO:0000313" key="15">
    <source>
        <dbReference type="Proteomes" id="UP000199377"/>
    </source>
</evidence>
<keyword evidence="7 13" id="KW-0812">Transmembrane</keyword>
<feature type="transmembrane region" description="Helical" evidence="13">
    <location>
        <begin position="474"/>
        <end position="497"/>
    </location>
</feature>
<dbReference type="AlphaFoldDB" id="A0A1I3GX42"/>
<feature type="transmembrane region" description="Helical" evidence="13">
    <location>
        <begin position="185"/>
        <end position="209"/>
    </location>
</feature>
<evidence type="ECO:0000256" key="11">
    <source>
        <dbReference type="ARBA" id="ARBA00023004"/>
    </source>
</evidence>
<keyword evidence="8 13" id="KW-0479">Metal-binding</keyword>
<dbReference type="GO" id="GO:0019646">
    <property type="term" value="P:aerobic electron transport chain"/>
    <property type="evidence" value="ECO:0007669"/>
    <property type="project" value="InterPro"/>
</dbReference>
<evidence type="ECO:0000256" key="2">
    <source>
        <dbReference type="ARBA" id="ARBA00009819"/>
    </source>
</evidence>